<reference evidence="1 2" key="1">
    <citation type="journal article" date="2015" name="Nature">
        <title>rRNA introns, odd ribosomes, and small enigmatic genomes across a large radiation of phyla.</title>
        <authorList>
            <person name="Brown C.T."/>
            <person name="Hug L.A."/>
            <person name="Thomas B.C."/>
            <person name="Sharon I."/>
            <person name="Castelle C.J."/>
            <person name="Singh A."/>
            <person name="Wilkins M.J."/>
            <person name="Williams K.H."/>
            <person name="Banfield J.F."/>
        </authorList>
    </citation>
    <scope>NUCLEOTIDE SEQUENCE [LARGE SCALE GENOMIC DNA]</scope>
</reference>
<organism evidence="1 2">
    <name type="scientific">Candidatus Nomurabacteria bacterium GW2011_GWB1_47_6</name>
    <dbReference type="NCBI Taxonomy" id="1618749"/>
    <lineage>
        <taxon>Bacteria</taxon>
        <taxon>Candidatus Nomuraibacteriota</taxon>
    </lineage>
</organism>
<dbReference type="PRINTS" id="PR00413">
    <property type="entry name" value="HADHALOGNASE"/>
</dbReference>
<dbReference type="EMBL" id="LCOJ01000033">
    <property type="protein sequence ID" value="KKU74508.1"/>
    <property type="molecule type" value="Genomic_DNA"/>
</dbReference>
<dbReference type="InterPro" id="IPR036412">
    <property type="entry name" value="HAD-like_sf"/>
</dbReference>
<dbReference type="PANTHER" id="PTHR43434:SF1">
    <property type="entry name" value="PHOSPHOGLYCOLATE PHOSPHATASE"/>
    <property type="match status" value="1"/>
</dbReference>
<name>A0A0G1V8C8_9BACT</name>
<dbReference type="SUPFAM" id="SSF56784">
    <property type="entry name" value="HAD-like"/>
    <property type="match status" value="1"/>
</dbReference>
<dbReference type="InterPro" id="IPR006439">
    <property type="entry name" value="HAD-SF_hydro_IA"/>
</dbReference>
<dbReference type="InterPro" id="IPR050155">
    <property type="entry name" value="HAD-like_hydrolase_sf"/>
</dbReference>
<dbReference type="Gene3D" id="1.10.150.520">
    <property type="match status" value="1"/>
</dbReference>
<dbReference type="InterPro" id="IPR023214">
    <property type="entry name" value="HAD_sf"/>
</dbReference>
<sequence length="217" mass="24341">MDNRFRNVTVLIWDFDGTLYAPNPALWKEIREGEYRTIMAHTGWPREQAVAEFEKLHKTVYPSATETVAQLIHLPIADAASEMEQYFDRTKYLTRDEKLIALFAKLKQYRHFTLANGIIANHKKALGVLGVPAETFEEMVTAETVGITKPHPEGFRYILRKTGLPAEQHLMIGDREGVDLVPAKALGMKTCLVWAKNSSSIANVSLPTVYGVANLVG</sequence>
<evidence type="ECO:0000313" key="2">
    <source>
        <dbReference type="Proteomes" id="UP000034879"/>
    </source>
</evidence>
<dbReference type="GO" id="GO:0005829">
    <property type="term" value="C:cytosol"/>
    <property type="evidence" value="ECO:0007669"/>
    <property type="project" value="TreeGrafter"/>
</dbReference>
<gene>
    <name evidence="1" type="ORF">UY01_C0033G0002</name>
</gene>
<dbReference type="GO" id="GO:0008967">
    <property type="term" value="F:phosphoglycolate phosphatase activity"/>
    <property type="evidence" value="ECO:0007669"/>
    <property type="project" value="TreeGrafter"/>
</dbReference>
<dbReference type="PROSITE" id="PS01228">
    <property type="entry name" value="COF_1"/>
    <property type="match status" value="1"/>
</dbReference>
<proteinExistence type="predicted"/>
<dbReference type="GO" id="GO:0006281">
    <property type="term" value="P:DNA repair"/>
    <property type="evidence" value="ECO:0007669"/>
    <property type="project" value="TreeGrafter"/>
</dbReference>
<dbReference type="AlphaFoldDB" id="A0A0G1V8C8"/>
<dbReference type="SFLD" id="SFLDS00003">
    <property type="entry name" value="Haloacid_Dehalogenase"/>
    <property type="match status" value="1"/>
</dbReference>
<evidence type="ECO:0000313" key="1">
    <source>
        <dbReference type="EMBL" id="KKU74508.1"/>
    </source>
</evidence>
<dbReference type="PANTHER" id="PTHR43434">
    <property type="entry name" value="PHOSPHOGLYCOLATE PHOSPHATASE"/>
    <property type="match status" value="1"/>
</dbReference>
<accession>A0A0G1V8C8</accession>
<dbReference type="SFLD" id="SFLDG01129">
    <property type="entry name" value="C1.5:_HAD__Beta-PGM__Phosphata"/>
    <property type="match status" value="1"/>
</dbReference>
<dbReference type="NCBIfam" id="TIGR01549">
    <property type="entry name" value="HAD-SF-IA-v1"/>
    <property type="match status" value="1"/>
</dbReference>
<protein>
    <submittedName>
        <fullName evidence="1">Uncharacterized protein</fullName>
    </submittedName>
</protein>
<comment type="caution">
    <text evidence="1">The sequence shown here is derived from an EMBL/GenBank/DDBJ whole genome shotgun (WGS) entry which is preliminary data.</text>
</comment>
<dbReference type="Pfam" id="PF00702">
    <property type="entry name" value="Hydrolase"/>
    <property type="match status" value="1"/>
</dbReference>
<dbReference type="Gene3D" id="3.40.50.1000">
    <property type="entry name" value="HAD superfamily/HAD-like"/>
    <property type="match status" value="1"/>
</dbReference>
<dbReference type="Proteomes" id="UP000034879">
    <property type="component" value="Unassembled WGS sequence"/>
</dbReference>